<keyword evidence="4" id="KW-1185">Reference proteome</keyword>
<sequence>MPPPIASATRSVLPPKGRPPKQTTLSPRKSINPDPSAHPRTNPIGALSTLLKLLSSLSTRVGRCQYKLTPAEHTLSLHLVSILDPYVYQGAKTLSTVVSAQTKPIISGLVYQPTEILDSIMSYLDSKRDLLNVALCCHHLHDVVFPRHFEYRFIRCKVSSISVWSHLLVNHSLARNVRRLEIVDERSSASTAIMPRGMVVPRGITKRDTDLESTDDELGMHKKQERYLALALQRMSGLKELKWSCNHSPISIEHIWPALLMRCTTLDTLEIADNLVFTSKGSEMADTSASSGGESDNDKDEESGLSVLPMSTLTNAIFKSTRHNYGARKNPGISRITEILSRCPSLKNLQVSFVRPTRSQPGLLPAVDELLEGRWSNLTRLSLTGLHSTSTTNLSSFLSEHQQLESLHLDVLGVYNLDLHPDSLPRLREITAGKDVLNSILRCSLSGGEGDLRPIEAVKGFKLSGTHATVDGKHVDHELFHNLKKHSKTLHRVDLGGWHDMDDVRKLASSLPGLNYLDLGKRLNVTTNRGGAVGPVTNFEEWLEILLTLPELRALHGVKFFYEISTNNIPNSSANTAAVSTASTSTPITTHVQAIGNMAASFGDSVVAAKIQSQMSLMDRSRMKKNDWTASMLVWRCPKLRRVDYWEDGSSRIIALTRGPNSPAIGGDQGVVDGGEATIRESNKRLIQETPAMREIFPSYGTNSVQVYDRWRGDLPPESKKNTPKLRCKPDPKDQWAEPYFLFISRYTLFQNKQQFQHLRANGFLRETKRDKARLRRWLEFIKSCDGPEFREEEFRFDGMVDEDPGMYDF</sequence>
<dbReference type="Gene3D" id="3.80.10.10">
    <property type="entry name" value="Ribonuclease Inhibitor"/>
    <property type="match status" value="1"/>
</dbReference>
<gene>
    <name evidence="3" type="ORF">EST38_g5568</name>
</gene>
<evidence type="ECO:0000313" key="4">
    <source>
        <dbReference type="Proteomes" id="UP000290288"/>
    </source>
</evidence>
<dbReference type="CDD" id="cd09917">
    <property type="entry name" value="F-box_SF"/>
    <property type="match status" value="1"/>
</dbReference>
<dbReference type="OrthoDB" id="3270296at2759"/>
<reference evidence="3 4" key="1">
    <citation type="submission" date="2019-01" db="EMBL/GenBank/DDBJ databases">
        <title>Draft genome sequence of Psathyrella aberdarensis IHI B618.</title>
        <authorList>
            <person name="Buettner E."/>
            <person name="Kellner H."/>
        </authorList>
    </citation>
    <scope>NUCLEOTIDE SEQUENCE [LARGE SCALE GENOMIC DNA]</scope>
    <source>
        <strain evidence="3 4">IHI B618</strain>
    </source>
</reference>
<accession>A0A4Q2DND0</accession>
<dbReference type="SUPFAM" id="SSF81383">
    <property type="entry name" value="F-box domain"/>
    <property type="match status" value="1"/>
</dbReference>
<name>A0A4Q2DND0_9AGAR</name>
<evidence type="ECO:0000313" key="3">
    <source>
        <dbReference type="EMBL" id="RXW20285.1"/>
    </source>
</evidence>
<dbReference type="AlphaFoldDB" id="A0A4Q2DND0"/>
<organism evidence="3 4">
    <name type="scientific">Candolleomyces aberdarensis</name>
    <dbReference type="NCBI Taxonomy" id="2316362"/>
    <lineage>
        <taxon>Eukaryota</taxon>
        <taxon>Fungi</taxon>
        <taxon>Dikarya</taxon>
        <taxon>Basidiomycota</taxon>
        <taxon>Agaricomycotina</taxon>
        <taxon>Agaricomycetes</taxon>
        <taxon>Agaricomycetidae</taxon>
        <taxon>Agaricales</taxon>
        <taxon>Agaricineae</taxon>
        <taxon>Psathyrellaceae</taxon>
        <taxon>Candolleomyces</taxon>
    </lineage>
</organism>
<evidence type="ECO:0000256" key="1">
    <source>
        <dbReference type="SAM" id="MobiDB-lite"/>
    </source>
</evidence>
<dbReference type="InterPro" id="IPR032675">
    <property type="entry name" value="LRR_dom_sf"/>
</dbReference>
<feature type="domain" description="F-box" evidence="2">
    <location>
        <begin position="113"/>
        <end position="145"/>
    </location>
</feature>
<dbReference type="SUPFAM" id="SSF52047">
    <property type="entry name" value="RNI-like"/>
    <property type="match status" value="1"/>
</dbReference>
<comment type="caution">
    <text evidence="3">The sequence shown here is derived from an EMBL/GenBank/DDBJ whole genome shotgun (WGS) entry which is preliminary data.</text>
</comment>
<proteinExistence type="predicted"/>
<dbReference type="EMBL" id="SDEE01000157">
    <property type="protein sequence ID" value="RXW20285.1"/>
    <property type="molecule type" value="Genomic_DNA"/>
</dbReference>
<evidence type="ECO:0000259" key="2">
    <source>
        <dbReference type="Pfam" id="PF12937"/>
    </source>
</evidence>
<feature type="region of interest" description="Disordered" evidence="1">
    <location>
        <begin position="1"/>
        <end position="42"/>
    </location>
</feature>
<feature type="compositionally biased region" description="Polar residues" evidence="1">
    <location>
        <begin position="282"/>
        <end position="294"/>
    </location>
</feature>
<feature type="region of interest" description="Disordered" evidence="1">
    <location>
        <begin position="282"/>
        <end position="306"/>
    </location>
</feature>
<dbReference type="InterPro" id="IPR036047">
    <property type="entry name" value="F-box-like_dom_sf"/>
</dbReference>
<protein>
    <recommendedName>
        <fullName evidence="2">F-box domain-containing protein</fullName>
    </recommendedName>
</protein>
<dbReference type="InterPro" id="IPR001810">
    <property type="entry name" value="F-box_dom"/>
</dbReference>
<dbReference type="Proteomes" id="UP000290288">
    <property type="component" value="Unassembled WGS sequence"/>
</dbReference>
<dbReference type="Pfam" id="PF12937">
    <property type="entry name" value="F-box-like"/>
    <property type="match status" value="1"/>
</dbReference>
<dbReference type="STRING" id="2316362.A0A4Q2DND0"/>